<dbReference type="PANTHER" id="PTHR38106">
    <property type="entry name" value="RNA CHAPERONE PROQ"/>
    <property type="match status" value="1"/>
</dbReference>
<evidence type="ECO:0000313" key="6">
    <source>
        <dbReference type="EMBL" id="RPE72333.1"/>
    </source>
</evidence>
<dbReference type="GO" id="GO:0005829">
    <property type="term" value="C:cytosol"/>
    <property type="evidence" value="ECO:0007669"/>
    <property type="project" value="TreeGrafter"/>
</dbReference>
<dbReference type="GO" id="GO:0034057">
    <property type="term" value="F:RNA strand-exchange activity"/>
    <property type="evidence" value="ECO:0007669"/>
    <property type="project" value="InterPro"/>
</dbReference>
<protein>
    <submittedName>
        <fullName evidence="6">ProQ/FINO family protein</fullName>
    </submittedName>
</protein>
<feature type="domain" description="ProQ/FinO" evidence="5">
    <location>
        <begin position="34"/>
        <end position="143"/>
    </location>
</feature>
<dbReference type="SUPFAM" id="SSF48657">
    <property type="entry name" value="FinO-like"/>
    <property type="match status" value="1"/>
</dbReference>
<dbReference type="AlphaFoldDB" id="A0A3N4UPK7"/>
<dbReference type="RefSeq" id="WP_124219138.1">
    <property type="nucleotide sequence ID" value="NZ_RKQL01000001.1"/>
</dbReference>
<dbReference type="Proteomes" id="UP000272193">
    <property type="component" value="Unassembled WGS sequence"/>
</dbReference>
<accession>A0A3N4UPK7</accession>
<feature type="compositionally biased region" description="Polar residues" evidence="4">
    <location>
        <begin position="1"/>
        <end position="25"/>
    </location>
</feature>
<dbReference type="OrthoDB" id="9180746at2"/>
<dbReference type="InterPro" id="IPR036442">
    <property type="entry name" value="ProQ/FinO_sf"/>
</dbReference>
<evidence type="ECO:0000256" key="3">
    <source>
        <dbReference type="ARBA" id="ARBA00023186"/>
    </source>
</evidence>
<feature type="compositionally biased region" description="Basic residues" evidence="4">
    <location>
        <begin position="27"/>
        <end position="37"/>
    </location>
</feature>
<evidence type="ECO:0000256" key="4">
    <source>
        <dbReference type="SAM" id="MobiDB-lite"/>
    </source>
</evidence>
<keyword evidence="3" id="KW-0143">Chaperone</keyword>
<dbReference type="GO" id="GO:0033592">
    <property type="term" value="F:RNA strand annealing activity"/>
    <property type="evidence" value="ECO:0007669"/>
    <property type="project" value="InterPro"/>
</dbReference>
<dbReference type="InterPro" id="IPR016103">
    <property type="entry name" value="ProQ/FinO"/>
</dbReference>
<dbReference type="SMART" id="SM00945">
    <property type="entry name" value="ProQ"/>
    <property type="match status" value="1"/>
</dbReference>
<organism evidence="6 7">
    <name type="scientific">Tibeticola sediminis</name>
    <dbReference type="NCBI Taxonomy" id="1917811"/>
    <lineage>
        <taxon>Bacteria</taxon>
        <taxon>Pseudomonadati</taxon>
        <taxon>Pseudomonadota</taxon>
        <taxon>Betaproteobacteria</taxon>
        <taxon>Burkholderiales</taxon>
        <taxon>Comamonadaceae</taxon>
        <taxon>Tibeticola</taxon>
    </lineage>
</organism>
<evidence type="ECO:0000256" key="1">
    <source>
        <dbReference type="ARBA" id="ARBA00022490"/>
    </source>
</evidence>
<evidence type="ECO:0000259" key="5">
    <source>
        <dbReference type="SMART" id="SM00945"/>
    </source>
</evidence>
<dbReference type="InterPro" id="IPR023529">
    <property type="entry name" value="ProQ"/>
</dbReference>
<proteinExistence type="predicted"/>
<dbReference type="Pfam" id="PF04352">
    <property type="entry name" value="ProQ"/>
    <property type="match status" value="1"/>
</dbReference>
<dbReference type="PANTHER" id="PTHR38106:SF1">
    <property type="entry name" value="RNA CHAPERONE PROQ"/>
    <property type="match status" value="1"/>
</dbReference>
<sequence length="238" mass="25846">MTEVSATPRSSTAQEPVSSTPTAARSGSRKPRRGAAPRRHPLLEQLAAWHPAVFGPVARPLKRGIFHDLMRLHPELSAPELKAALALHTRSTRYLRAVASGAPRLDLDGSFAEATAPEHQIHALLECVRRATGREPEGDATAKLHRQLVEIIEASGRTTLEGWDELRGKSEAEQAALEAALAEVSQRAARDEALLRAFEASAATLADFADMYGLTLDEAGTTISRARQRRQQRTANAE</sequence>
<keyword evidence="7" id="KW-1185">Reference proteome</keyword>
<comment type="caution">
    <text evidence="6">The sequence shown here is derived from an EMBL/GenBank/DDBJ whole genome shotgun (WGS) entry which is preliminary data.</text>
</comment>
<evidence type="ECO:0000313" key="7">
    <source>
        <dbReference type="Proteomes" id="UP000272193"/>
    </source>
</evidence>
<name>A0A3N4UPK7_9BURK</name>
<evidence type="ECO:0000256" key="2">
    <source>
        <dbReference type="ARBA" id="ARBA00022884"/>
    </source>
</evidence>
<dbReference type="Gene3D" id="1.10.1710.10">
    <property type="entry name" value="ProQ/FinO domain"/>
    <property type="match status" value="1"/>
</dbReference>
<keyword evidence="1" id="KW-0963">Cytoplasm</keyword>
<gene>
    <name evidence="6" type="ORF">EDC62_0021</name>
</gene>
<feature type="region of interest" description="Disordered" evidence="4">
    <location>
        <begin position="1"/>
        <end position="37"/>
    </location>
</feature>
<dbReference type="EMBL" id="RKQL01000001">
    <property type="protein sequence ID" value="RPE72333.1"/>
    <property type="molecule type" value="Genomic_DNA"/>
</dbReference>
<keyword evidence="2" id="KW-0694">RNA-binding</keyword>
<dbReference type="GO" id="GO:0010608">
    <property type="term" value="P:post-transcriptional regulation of gene expression"/>
    <property type="evidence" value="ECO:0007669"/>
    <property type="project" value="InterPro"/>
</dbReference>
<reference evidence="6 7" key="1">
    <citation type="submission" date="2018-11" db="EMBL/GenBank/DDBJ databases">
        <title>Genomic Encyclopedia of Type Strains, Phase IV (KMG-IV): sequencing the most valuable type-strain genomes for metagenomic binning, comparative biology and taxonomic classification.</title>
        <authorList>
            <person name="Goeker M."/>
        </authorList>
    </citation>
    <scope>NUCLEOTIDE SEQUENCE [LARGE SCALE GENOMIC DNA]</scope>
    <source>
        <strain evidence="6 7">DSM 101684</strain>
    </source>
</reference>